<gene>
    <name evidence="2" type="ORF">QJS10_CPA01g01195</name>
</gene>
<feature type="compositionally biased region" description="Polar residues" evidence="1">
    <location>
        <begin position="1"/>
        <end position="11"/>
    </location>
</feature>
<dbReference type="EMBL" id="JAUJYO010000001">
    <property type="protein sequence ID" value="KAK1325138.1"/>
    <property type="molecule type" value="Genomic_DNA"/>
</dbReference>
<dbReference type="Proteomes" id="UP001180020">
    <property type="component" value="Unassembled WGS sequence"/>
</dbReference>
<organism evidence="2 3">
    <name type="scientific">Acorus calamus</name>
    <name type="common">Sweet flag</name>
    <dbReference type="NCBI Taxonomy" id="4465"/>
    <lineage>
        <taxon>Eukaryota</taxon>
        <taxon>Viridiplantae</taxon>
        <taxon>Streptophyta</taxon>
        <taxon>Embryophyta</taxon>
        <taxon>Tracheophyta</taxon>
        <taxon>Spermatophyta</taxon>
        <taxon>Magnoliopsida</taxon>
        <taxon>Liliopsida</taxon>
        <taxon>Acoraceae</taxon>
        <taxon>Acorus</taxon>
    </lineage>
</organism>
<accession>A0AAV9FGI2</accession>
<comment type="caution">
    <text evidence="2">The sequence shown here is derived from an EMBL/GenBank/DDBJ whole genome shotgun (WGS) entry which is preliminary data.</text>
</comment>
<evidence type="ECO:0000313" key="3">
    <source>
        <dbReference type="Proteomes" id="UP001180020"/>
    </source>
</evidence>
<name>A0AAV9FGI2_ACOCL</name>
<reference evidence="2" key="1">
    <citation type="journal article" date="2023" name="Nat. Commun.">
        <title>Diploid and tetraploid genomes of Acorus and the evolution of monocots.</title>
        <authorList>
            <person name="Ma L."/>
            <person name="Liu K.W."/>
            <person name="Li Z."/>
            <person name="Hsiao Y.Y."/>
            <person name="Qi Y."/>
            <person name="Fu T."/>
            <person name="Tang G.D."/>
            <person name="Zhang D."/>
            <person name="Sun W.H."/>
            <person name="Liu D.K."/>
            <person name="Li Y."/>
            <person name="Chen G.Z."/>
            <person name="Liu X.D."/>
            <person name="Liao X.Y."/>
            <person name="Jiang Y.T."/>
            <person name="Yu X."/>
            <person name="Hao Y."/>
            <person name="Huang J."/>
            <person name="Zhao X.W."/>
            <person name="Ke S."/>
            <person name="Chen Y.Y."/>
            <person name="Wu W.L."/>
            <person name="Hsu J.L."/>
            <person name="Lin Y.F."/>
            <person name="Huang M.D."/>
            <person name="Li C.Y."/>
            <person name="Huang L."/>
            <person name="Wang Z.W."/>
            <person name="Zhao X."/>
            <person name="Zhong W.Y."/>
            <person name="Peng D.H."/>
            <person name="Ahmad S."/>
            <person name="Lan S."/>
            <person name="Zhang J.S."/>
            <person name="Tsai W.C."/>
            <person name="Van de Peer Y."/>
            <person name="Liu Z.J."/>
        </authorList>
    </citation>
    <scope>NUCLEOTIDE SEQUENCE</scope>
    <source>
        <strain evidence="2">CP</strain>
    </source>
</reference>
<evidence type="ECO:0000256" key="1">
    <source>
        <dbReference type="SAM" id="MobiDB-lite"/>
    </source>
</evidence>
<feature type="compositionally biased region" description="Basic and acidic residues" evidence="1">
    <location>
        <begin position="12"/>
        <end position="22"/>
    </location>
</feature>
<feature type="region of interest" description="Disordered" evidence="1">
    <location>
        <begin position="1"/>
        <end position="95"/>
    </location>
</feature>
<keyword evidence="3" id="KW-1185">Reference proteome</keyword>
<sequence>MSTSSPQNQPDRSSRAIADEGQWKIVPPRRRARVGTTSSQFDNGQGSTRGQQSSLGASNNSHKGSTPDRQHSRQPATQSPNIPSPVGVNAGSNHQQFGKASMDLHSQARVQRNEKVSPVIVPTGYDKSSQISPLTSMLPSDSVKGKQAEVSSKALVLVEKAITRASKKRVFEEQGIHVMPMNSTADQSLGTSTRDIALIQRSCPGICEVSDSNAITIGDVGLLHPRREDCITSYAASKSH</sequence>
<evidence type="ECO:0000313" key="2">
    <source>
        <dbReference type="EMBL" id="KAK1325138.1"/>
    </source>
</evidence>
<reference evidence="2" key="2">
    <citation type="submission" date="2023-06" db="EMBL/GenBank/DDBJ databases">
        <authorList>
            <person name="Ma L."/>
            <person name="Liu K.-W."/>
            <person name="Li Z."/>
            <person name="Hsiao Y.-Y."/>
            <person name="Qi Y."/>
            <person name="Fu T."/>
            <person name="Tang G."/>
            <person name="Zhang D."/>
            <person name="Sun W.-H."/>
            <person name="Liu D.-K."/>
            <person name="Li Y."/>
            <person name="Chen G.-Z."/>
            <person name="Liu X.-D."/>
            <person name="Liao X.-Y."/>
            <person name="Jiang Y.-T."/>
            <person name="Yu X."/>
            <person name="Hao Y."/>
            <person name="Huang J."/>
            <person name="Zhao X.-W."/>
            <person name="Ke S."/>
            <person name="Chen Y.-Y."/>
            <person name="Wu W.-L."/>
            <person name="Hsu J.-L."/>
            <person name="Lin Y.-F."/>
            <person name="Huang M.-D."/>
            <person name="Li C.-Y."/>
            <person name="Huang L."/>
            <person name="Wang Z.-W."/>
            <person name="Zhao X."/>
            <person name="Zhong W.-Y."/>
            <person name="Peng D.-H."/>
            <person name="Ahmad S."/>
            <person name="Lan S."/>
            <person name="Zhang J.-S."/>
            <person name="Tsai W.-C."/>
            <person name="Van De Peer Y."/>
            <person name="Liu Z.-J."/>
        </authorList>
    </citation>
    <scope>NUCLEOTIDE SEQUENCE</scope>
    <source>
        <strain evidence="2">CP</strain>
        <tissue evidence="2">Leaves</tissue>
    </source>
</reference>
<feature type="compositionally biased region" description="Polar residues" evidence="1">
    <location>
        <begin position="35"/>
        <end position="64"/>
    </location>
</feature>
<proteinExistence type="predicted"/>
<protein>
    <submittedName>
        <fullName evidence="2">Uncharacterized protein</fullName>
    </submittedName>
</protein>
<dbReference type="AlphaFoldDB" id="A0AAV9FGI2"/>